<reference evidence="6" key="2">
    <citation type="submission" date="2023-01" db="EMBL/GenBank/DDBJ databases">
        <title>Draft genome sequence of Sneathiella chinensis strain NBRC 103408.</title>
        <authorList>
            <person name="Sun Q."/>
            <person name="Mori K."/>
        </authorList>
    </citation>
    <scope>NUCLEOTIDE SEQUENCE</scope>
    <source>
        <strain evidence="6">NBRC 103408</strain>
    </source>
</reference>
<evidence type="ECO:0000313" key="7">
    <source>
        <dbReference type="Proteomes" id="UP001161409"/>
    </source>
</evidence>
<dbReference type="Pfam" id="PF09685">
    <property type="entry name" value="MamF_MmsF"/>
    <property type="match status" value="1"/>
</dbReference>
<organism evidence="6 7">
    <name type="scientific">Sneathiella chinensis</name>
    <dbReference type="NCBI Taxonomy" id="349750"/>
    <lineage>
        <taxon>Bacteria</taxon>
        <taxon>Pseudomonadati</taxon>
        <taxon>Pseudomonadota</taxon>
        <taxon>Alphaproteobacteria</taxon>
        <taxon>Sneathiellales</taxon>
        <taxon>Sneathiellaceae</taxon>
        <taxon>Sneathiella</taxon>
    </lineage>
</organism>
<keyword evidence="4 5" id="KW-0472">Membrane</keyword>
<sequence>MAGDITEKVVEQSREAGAAKMSKIIYILYLVGAIFGLAAIVGVIMAYVNRGDATEWVKTHYRFQIRTFWIGFLFYMIAGVTMAIGIGFLLWIATIVWMIIRCVKGMKFLDRKEGYPQPASWLW</sequence>
<accession>A0ABQ5U0S1</accession>
<reference evidence="6" key="1">
    <citation type="journal article" date="2014" name="Int. J. Syst. Evol. Microbiol.">
        <title>Complete genome of a new Firmicutes species belonging to the dominant human colonic microbiota ('Ruminococcus bicirculans') reveals two chromosomes and a selective capacity to utilize plant glucans.</title>
        <authorList>
            <consortium name="NISC Comparative Sequencing Program"/>
            <person name="Wegmann U."/>
            <person name="Louis P."/>
            <person name="Goesmann A."/>
            <person name="Henrissat B."/>
            <person name="Duncan S.H."/>
            <person name="Flint H.J."/>
        </authorList>
    </citation>
    <scope>NUCLEOTIDE SEQUENCE</scope>
    <source>
        <strain evidence="6">NBRC 103408</strain>
    </source>
</reference>
<proteinExistence type="predicted"/>
<keyword evidence="2 5" id="KW-0812">Transmembrane</keyword>
<protein>
    <submittedName>
        <fullName evidence="6">Membrane protein</fullName>
    </submittedName>
</protein>
<evidence type="ECO:0000313" key="6">
    <source>
        <dbReference type="EMBL" id="GLQ05745.1"/>
    </source>
</evidence>
<dbReference type="Proteomes" id="UP001161409">
    <property type="component" value="Unassembled WGS sequence"/>
</dbReference>
<evidence type="ECO:0000256" key="2">
    <source>
        <dbReference type="ARBA" id="ARBA00022692"/>
    </source>
</evidence>
<comment type="subcellular location">
    <subcellularLocation>
        <location evidence="1">Membrane</location>
        <topology evidence="1">Multi-pass membrane protein</topology>
    </subcellularLocation>
</comment>
<dbReference type="InterPro" id="IPR019109">
    <property type="entry name" value="MamF_MmsF"/>
</dbReference>
<name>A0ABQ5U0S1_9PROT</name>
<comment type="caution">
    <text evidence="6">The sequence shown here is derived from an EMBL/GenBank/DDBJ whole genome shotgun (WGS) entry which is preliminary data.</text>
</comment>
<evidence type="ECO:0000256" key="3">
    <source>
        <dbReference type="ARBA" id="ARBA00022989"/>
    </source>
</evidence>
<feature type="transmembrane region" description="Helical" evidence="5">
    <location>
        <begin position="68"/>
        <end position="100"/>
    </location>
</feature>
<evidence type="ECO:0000256" key="4">
    <source>
        <dbReference type="ARBA" id="ARBA00023136"/>
    </source>
</evidence>
<feature type="transmembrane region" description="Helical" evidence="5">
    <location>
        <begin position="24"/>
        <end position="48"/>
    </location>
</feature>
<dbReference type="RefSeq" id="WP_206374314.1">
    <property type="nucleotide sequence ID" value="NZ_BSNF01000001.1"/>
</dbReference>
<keyword evidence="3 5" id="KW-1133">Transmembrane helix</keyword>
<evidence type="ECO:0000256" key="1">
    <source>
        <dbReference type="ARBA" id="ARBA00004141"/>
    </source>
</evidence>
<evidence type="ECO:0000256" key="5">
    <source>
        <dbReference type="SAM" id="Phobius"/>
    </source>
</evidence>
<keyword evidence="7" id="KW-1185">Reference proteome</keyword>
<dbReference type="EMBL" id="BSNF01000001">
    <property type="protein sequence ID" value="GLQ05745.1"/>
    <property type="molecule type" value="Genomic_DNA"/>
</dbReference>
<gene>
    <name evidence="6" type="ORF">GCM10007924_09660</name>
</gene>